<evidence type="ECO:0000256" key="1">
    <source>
        <dbReference type="ARBA" id="ARBA00001946"/>
    </source>
</evidence>
<dbReference type="InterPro" id="IPR000700">
    <property type="entry name" value="PAS-assoc_C"/>
</dbReference>
<dbReference type="CDD" id="cd01949">
    <property type="entry name" value="GGDEF"/>
    <property type="match status" value="1"/>
</dbReference>
<feature type="domain" description="GGDEF" evidence="9">
    <location>
        <begin position="642"/>
        <end position="777"/>
    </location>
</feature>
<dbReference type="InterPro" id="IPR001633">
    <property type="entry name" value="EAL_dom"/>
</dbReference>
<organism evidence="10 11">
    <name type="scientific">Marinobacterium lacunae</name>
    <dbReference type="NCBI Taxonomy" id="1232683"/>
    <lineage>
        <taxon>Bacteria</taxon>
        <taxon>Pseudomonadati</taxon>
        <taxon>Pseudomonadota</taxon>
        <taxon>Gammaproteobacteria</taxon>
        <taxon>Oceanospirillales</taxon>
        <taxon>Oceanospirillaceae</taxon>
        <taxon>Marinobacterium</taxon>
    </lineage>
</organism>
<evidence type="ECO:0000259" key="8">
    <source>
        <dbReference type="PROSITE" id="PS50883"/>
    </source>
</evidence>
<feature type="domain" description="EAL" evidence="8">
    <location>
        <begin position="786"/>
        <end position="1040"/>
    </location>
</feature>
<dbReference type="Pfam" id="PF00563">
    <property type="entry name" value="EAL"/>
    <property type="match status" value="1"/>
</dbReference>
<dbReference type="CDD" id="cd00130">
    <property type="entry name" value="PAS"/>
    <property type="match status" value="3"/>
</dbReference>
<keyword evidence="11" id="KW-1185">Reference proteome</keyword>
<dbReference type="PATRIC" id="fig|1232683.4.peg.4078"/>
<dbReference type="InterPro" id="IPR003018">
    <property type="entry name" value="GAF"/>
</dbReference>
<sequence>MNDWVSSRSSKVCSLLAVLVMGSITLIWTLNDVLVVNAALTLSLLLILGVGCLQLRQYRRLCEDSHLDRLTRRSRELPYIGLSLMSLDDDRWLWNNPSFSQLFGGSTAQLSTEDFLKVLEPSERLRADEIYARFKSGEQQYMHVEHRIRRLDDGSERWIEFDLHLQTDLDQRRYLLATAHDITEQRQALRSIQRQRDLYETLSQTNKTIVRAKDRQTLLDSICTVAVNHGHLCHAWVGHFVGTELKPMAWASENLQVLEQVFEGINDVSREAPTYKALREDRVSVCNNIHEHTWDDFTVDLAKRAGIASIAVFPLHQEGEVIGNLTLYSKEAEFFDPLVMRTLAEMAGDIGYALNNLERQQALETANQIIESSPVVVLRWSSKPGNQLLFASENILRWGYRSADLQNTPLMSLVSPQDRSRLEHLIQGVVSRGDQLSQCRFRVLTGDGETRWVEAQIICHATGDQSGCLEALVRDVHARKQHEDSLNLAAAVFRSTREGVVITDANQRILEINPACSAMLGYEPEEVIGKTPKLFSSGRHGADFYATMWRDLQAEGYWQGEIWNRRRDGQLIPELLSITRVDDPDGGDRRYVAVFADVSEIKRSSEKIEFLAHTDPVTGLPNRALFQSMLEQAIRSGKRQSHEVALLILDLDHFKDINDGYGHGIGDELLQQVAQRLQQHLRGSDSLARLGGDEFAVLLTDLGRQLDAASVARQLIELMSEPFHLSNGADIQSGVSIGISLNQHADDHDAQEMLKQADAALYKAKSLGRGSFSYYSNDLSKRAAERLDMEVRLRRAMQQGLLEVHYQPQVEITTGQIIGAEALVRWHDEERGYIPPDQFIPLAEQSELIVKLGDWVLEQVCRQGKAWLDQGYPELQLAVNLSPGQMRSNDLVTRIAEIVNRTGYPARLLELELTEGALMHDPEVATQRLTELRELGICLALDDFGTGYSSLAYLKRFPLSVLKIDKSFVRGLPVDSDDCAISRTVVAMGHSLGMSVLAEGVETEQQLKYLQGLGCDIYQGFLCSPALPEQSFIELLRAGENGANQPC</sequence>
<dbReference type="InterPro" id="IPR043128">
    <property type="entry name" value="Rev_trsase/Diguanyl_cyclase"/>
</dbReference>
<dbReference type="PROSITE" id="PS50883">
    <property type="entry name" value="EAL"/>
    <property type="match status" value="1"/>
</dbReference>
<dbReference type="OrthoDB" id="6168558at2"/>
<evidence type="ECO:0000256" key="2">
    <source>
        <dbReference type="ARBA" id="ARBA00012282"/>
    </source>
</evidence>
<keyword evidence="5" id="KW-0812">Transmembrane</keyword>
<dbReference type="Proteomes" id="UP000028252">
    <property type="component" value="Unassembled WGS sequence"/>
</dbReference>
<dbReference type="InterPro" id="IPR035919">
    <property type="entry name" value="EAL_sf"/>
</dbReference>
<dbReference type="SUPFAM" id="SSF55781">
    <property type="entry name" value="GAF domain-like"/>
    <property type="match status" value="1"/>
</dbReference>
<dbReference type="NCBIfam" id="TIGR00254">
    <property type="entry name" value="GGDEF"/>
    <property type="match status" value="1"/>
</dbReference>
<evidence type="ECO:0000256" key="5">
    <source>
        <dbReference type="SAM" id="Phobius"/>
    </source>
</evidence>
<dbReference type="GO" id="GO:0071111">
    <property type="term" value="F:cyclic-guanylate-specific phosphodiesterase activity"/>
    <property type="evidence" value="ECO:0007669"/>
    <property type="project" value="UniProtKB-EC"/>
</dbReference>
<dbReference type="SMART" id="SM00086">
    <property type="entry name" value="PAC"/>
    <property type="match status" value="3"/>
</dbReference>
<evidence type="ECO:0000259" key="9">
    <source>
        <dbReference type="PROSITE" id="PS50887"/>
    </source>
</evidence>
<dbReference type="Gene3D" id="3.20.20.450">
    <property type="entry name" value="EAL domain"/>
    <property type="match status" value="1"/>
</dbReference>
<dbReference type="SMART" id="SM00267">
    <property type="entry name" value="GGDEF"/>
    <property type="match status" value="1"/>
</dbReference>
<dbReference type="NCBIfam" id="TIGR00229">
    <property type="entry name" value="sensory_box"/>
    <property type="match status" value="3"/>
</dbReference>
<dbReference type="InterPro" id="IPR029787">
    <property type="entry name" value="Nucleotide_cyclase"/>
</dbReference>
<dbReference type="Pfam" id="PF08448">
    <property type="entry name" value="PAS_4"/>
    <property type="match status" value="1"/>
</dbReference>
<dbReference type="InterPro" id="IPR001610">
    <property type="entry name" value="PAC"/>
</dbReference>
<dbReference type="FunFam" id="3.20.20.450:FF:000001">
    <property type="entry name" value="Cyclic di-GMP phosphodiesterase yahA"/>
    <property type="match status" value="1"/>
</dbReference>
<evidence type="ECO:0000313" key="11">
    <source>
        <dbReference type="Proteomes" id="UP000028252"/>
    </source>
</evidence>
<dbReference type="Gene3D" id="3.30.450.20">
    <property type="entry name" value="PAS domain"/>
    <property type="match status" value="3"/>
</dbReference>
<dbReference type="SMART" id="SM00091">
    <property type="entry name" value="PAS"/>
    <property type="match status" value="3"/>
</dbReference>
<dbReference type="EMBL" id="JMQN01000063">
    <property type="protein sequence ID" value="KEA61690.1"/>
    <property type="molecule type" value="Genomic_DNA"/>
</dbReference>
<dbReference type="Pfam" id="PF00990">
    <property type="entry name" value="GGDEF"/>
    <property type="match status" value="1"/>
</dbReference>
<dbReference type="Gene3D" id="3.30.70.270">
    <property type="match status" value="1"/>
</dbReference>
<protein>
    <recommendedName>
        <fullName evidence="2">cyclic-guanylate-specific phosphodiesterase</fullName>
        <ecNumber evidence="2">3.1.4.52</ecNumber>
    </recommendedName>
</protein>
<proteinExistence type="predicted"/>
<evidence type="ECO:0000256" key="3">
    <source>
        <dbReference type="ARBA" id="ARBA00022636"/>
    </source>
</evidence>
<dbReference type="SUPFAM" id="SSF55785">
    <property type="entry name" value="PYP-like sensor domain (PAS domain)"/>
    <property type="match status" value="3"/>
</dbReference>
<dbReference type="RefSeq" id="WP_081849906.1">
    <property type="nucleotide sequence ID" value="NZ_JMQN01000063.1"/>
</dbReference>
<dbReference type="InterPro" id="IPR013655">
    <property type="entry name" value="PAS_fold_3"/>
</dbReference>
<dbReference type="InterPro" id="IPR035965">
    <property type="entry name" value="PAS-like_dom_sf"/>
</dbReference>
<dbReference type="Pfam" id="PF13185">
    <property type="entry name" value="GAF_2"/>
    <property type="match status" value="1"/>
</dbReference>
<dbReference type="PROSITE" id="PS50113">
    <property type="entry name" value="PAC"/>
    <property type="match status" value="2"/>
</dbReference>
<dbReference type="AlphaFoldDB" id="A0A081FT35"/>
<feature type="domain" description="PAS" evidence="6">
    <location>
        <begin position="485"/>
        <end position="531"/>
    </location>
</feature>
<dbReference type="Pfam" id="PF13426">
    <property type="entry name" value="PAS_9"/>
    <property type="match status" value="1"/>
</dbReference>
<feature type="domain" description="PAC" evidence="7">
    <location>
        <begin position="142"/>
        <end position="194"/>
    </location>
</feature>
<reference evidence="10 11" key="1">
    <citation type="submission" date="2014-04" db="EMBL/GenBank/DDBJ databases">
        <title>Marinobacterium kochiensis sp. nov., isolated from sediment sample collected from Kochi backwaters in Kerala, India.</title>
        <authorList>
            <person name="Singh A."/>
            <person name="Pinnaka A.K."/>
        </authorList>
    </citation>
    <scope>NUCLEOTIDE SEQUENCE [LARGE SCALE GENOMIC DNA]</scope>
    <source>
        <strain evidence="10 11">AK27</strain>
    </source>
</reference>
<dbReference type="InterPro" id="IPR029016">
    <property type="entry name" value="GAF-like_dom_sf"/>
</dbReference>
<dbReference type="Pfam" id="PF08447">
    <property type="entry name" value="PAS_3"/>
    <property type="match status" value="1"/>
</dbReference>
<comment type="cofactor">
    <cofactor evidence="1">
        <name>Mg(2+)</name>
        <dbReference type="ChEBI" id="CHEBI:18420"/>
    </cofactor>
</comment>
<dbReference type="CDD" id="cd01948">
    <property type="entry name" value="EAL"/>
    <property type="match status" value="1"/>
</dbReference>
<dbReference type="PANTHER" id="PTHR44757">
    <property type="entry name" value="DIGUANYLATE CYCLASE DGCP"/>
    <property type="match status" value="1"/>
</dbReference>
<evidence type="ECO:0000313" key="10">
    <source>
        <dbReference type="EMBL" id="KEA61690.1"/>
    </source>
</evidence>
<dbReference type="STRING" id="1232683.ADIMK_4147"/>
<dbReference type="EC" id="3.1.4.52" evidence="2"/>
<dbReference type="InterPro" id="IPR013656">
    <property type="entry name" value="PAS_4"/>
</dbReference>
<keyword evidence="5" id="KW-1133">Transmembrane helix</keyword>
<feature type="transmembrane region" description="Helical" evidence="5">
    <location>
        <begin position="12"/>
        <end position="30"/>
    </location>
</feature>
<dbReference type="FunFam" id="3.30.70.270:FF:000001">
    <property type="entry name" value="Diguanylate cyclase domain protein"/>
    <property type="match status" value="1"/>
</dbReference>
<dbReference type="InterPro" id="IPR052155">
    <property type="entry name" value="Biofilm_reg_signaling"/>
</dbReference>
<evidence type="ECO:0000259" key="7">
    <source>
        <dbReference type="PROSITE" id="PS50113"/>
    </source>
</evidence>
<dbReference type="PANTHER" id="PTHR44757:SF2">
    <property type="entry name" value="BIOFILM ARCHITECTURE MAINTENANCE PROTEIN MBAA"/>
    <property type="match status" value="1"/>
</dbReference>
<feature type="domain" description="PAC" evidence="7">
    <location>
        <begin position="558"/>
        <end position="610"/>
    </location>
</feature>
<keyword evidence="3" id="KW-0973">c-di-GMP</keyword>
<dbReference type="SMART" id="SM00052">
    <property type="entry name" value="EAL"/>
    <property type="match status" value="1"/>
</dbReference>
<accession>A0A081FT35</accession>
<dbReference type="eggNOG" id="COG5001">
    <property type="taxonomic scope" value="Bacteria"/>
</dbReference>
<dbReference type="PROSITE" id="PS50112">
    <property type="entry name" value="PAS"/>
    <property type="match status" value="1"/>
</dbReference>
<dbReference type="SUPFAM" id="SSF141868">
    <property type="entry name" value="EAL domain-like"/>
    <property type="match status" value="1"/>
</dbReference>
<dbReference type="PROSITE" id="PS50887">
    <property type="entry name" value="GGDEF"/>
    <property type="match status" value="1"/>
</dbReference>
<dbReference type="Gene3D" id="3.30.450.40">
    <property type="match status" value="1"/>
</dbReference>
<dbReference type="SUPFAM" id="SSF55073">
    <property type="entry name" value="Nucleotide cyclase"/>
    <property type="match status" value="1"/>
</dbReference>
<gene>
    <name evidence="10" type="ORF">ADIMK_4147</name>
</gene>
<evidence type="ECO:0000256" key="4">
    <source>
        <dbReference type="ARBA" id="ARBA00051114"/>
    </source>
</evidence>
<dbReference type="GO" id="GO:0071732">
    <property type="term" value="P:cellular response to nitric oxide"/>
    <property type="evidence" value="ECO:0007669"/>
    <property type="project" value="UniProtKB-ARBA"/>
</dbReference>
<comment type="caution">
    <text evidence="10">The sequence shown here is derived from an EMBL/GenBank/DDBJ whole genome shotgun (WGS) entry which is preliminary data.</text>
</comment>
<evidence type="ECO:0000259" key="6">
    <source>
        <dbReference type="PROSITE" id="PS50112"/>
    </source>
</evidence>
<keyword evidence="5" id="KW-0472">Membrane</keyword>
<dbReference type="InterPro" id="IPR000014">
    <property type="entry name" value="PAS"/>
</dbReference>
<dbReference type="InterPro" id="IPR000160">
    <property type="entry name" value="GGDEF_dom"/>
</dbReference>
<comment type="catalytic activity">
    <reaction evidence="4">
        <text>3',3'-c-di-GMP + H2O = 5'-phosphoguanylyl(3'-&gt;5')guanosine + H(+)</text>
        <dbReference type="Rhea" id="RHEA:24902"/>
        <dbReference type="ChEBI" id="CHEBI:15377"/>
        <dbReference type="ChEBI" id="CHEBI:15378"/>
        <dbReference type="ChEBI" id="CHEBI:58754"/>
        <dbReference type="ChEBI" id="CHEBI:58805"/>
        <dbReference type="EC" id="3.1.4.52"/>
    </reaction>
    <physiologicalReaction direction="left-to-right" evidence="4">
        <dbReference type="Rhea" id="RHEA:24903"/>
    </physiologicalReaction>
</comment>
<name>A0A081FT35_9GAMM</name>